<comment type="similarity">
    <text evidence="2">Belongs to the NAD(P)-dependent epimerase/dehydratase family. Dihydroflavonol-4-reductase subfamily.</text>
</comment>
<evidence type="ECO:0000313" key="5">
    <source>
        <dbReference type="Proteomes" id="UP001383192"/>
    </source>
</evidence>
<dbReference type="Proteomes" id="UP001383192">
    <property type="component" value="Unassembled WGS sequence"/>
</dbReference>
<dbReference type="PANTHER" id="PTHR10366">
    <property type="entry name" value="NAD DEPENDENT EPIMERASE/DEHYDRATASE"/>
    <property type="match status" value="1"/>
</dbReference>
<comment type="caution">
    <text evidence="4">The sequence shown here is derived from an EMBL/GenBank/DDBJ whole genome shotgun (WGS) entry which is preliminary data.</text>
</comment>
<feature type="domain" description="NAD-dependent epimerase/dehydratase" evidence="3">
    <location>
        <begin position="10"/>
        <end position="275"/>
    </location>
</feature>
<keyword evidence="1" id="KW-0560">Oxidoreductase</keyword>
<reference evidence="4 5" key="1">
    <citation type="submission" date="2024-01" db="EMBL/GenBank/DDBJ databases">
        <title>A draft genome for a cacao thread blight-causing isolate of Paramarasmius palmivorus.</title>
        <authorList>
            <person name="Baruah I.K."/>
            <person name="Bukari Y."/>
            <person name="Amoako-Attah I."/>
            <person name="Meinhardt L.W."/>
            <person name="Bailey B.A."/>
            <person name="Cohen S.P."/>
        </authorList>
    </citation>
    <scope>NUCLEOTIDE SEQUENCE [LARGE SCALE GENOMIC DNA]</scope>
    <source>
        <strain evidence="4 5">GH-12</strain>
    </source>
</reference>
<dbReference type="InterPro" id="IPR036291">
    <property type="entry name" value="NAD(P)-bd_dom_sf"/>
</dbReference>
<name>A0AAW0BRV3_9AGAR</name>
<proteinExistence type="inferred from homology"/>
<dbReference type="InterPro" id="IPR001509">
    <property type="entry name" value="Epimerase_deHydtase"/>
</dbReference>
<dbReference type="GO" id="GO:0016616">
    <property type="term" value="F:oxidoreductase activity, acting on the CH-OH group of donors, NAD or NADP as acceptor"/>
    <property type="evidence" value="ECO:0007669"/>
    <property type="project" value="TreeGrafter"/>
</dbReference>
<dbReference type="EMBL" id="JAYKXP010000080">
    <property type="protein sequence ID" value="KAK7029620.1"/>
    <property type="molecule type" value="Genomic_DNA"/>
</dbReference>
<dbReference type="Gene3D" id="3.40.50.720">
    <property type="entry name" value="NAD(P)-binding Rossmann-like Domain"/>
    <property type="match status" value="1"/>
</dbReference>
<evidence type="ECO:0000256" key="1">
    <source>
        <dbReference type="ARBA" id="ARBA00023002"/>
    </source>
</evidence>
<dbReference type="PANTHER" id="PTHR10366:SF564">
    <property type="entry name" value="STEROL-4-ALPHA-CARBOXYLATE 3-DEHYDROGENASE, DECARBOXYLATING"/>
    <property type="match status" value="1"/>
</dbReference>
<gene>
    <name evidence="4" type="ORF">VNI00_014318</name>
</gene>
<dbReference type="InterPro" id="IPR050425">
    <property type="entry name" value="NAD(P)_dehydrat-like"/>
</dbReference>
<evidence type="ECO:0000313" key="4">
    <source>
        <dbReference type="EMBL" id="KAK7029620.1"/>
    </source>
</evidence>
<dbReference type="SUPFAM" id="SSF51735">
    <property type="entry name" value="NAD(P)-binding Rossmann-fold domains"/>
    <property type="match status" value="1"/>
</dbReference>
<organism evidence="4 5">
    <name type="scientific">Paramarasmius palmivorus</name>
    <dbReference type="NCBI Taxonomy" id="297713"/>
    <lineage>
        <taxon>Eukaryota</taxon>
        <taxon>Fungi</taxon>
        <taxon>Dikarya</taxon>
        <taxon>Basidiomycota</taxon>
        <taxon>Agaricomycotina</taxon>
        <taxon>Agaricomycetes</taxon>
        <taxon>Agaricomycetidae</taxon>
        <taxon>Agaricales</taxon>
        <taxon>Marasmiineae</taxon>
        <taxon>Marasmiaceae</taxon>
        <taxon>Paramarasmius</taxon>
    </lineage>
</organism>
<evidence type="ECO:0000256" key="2">
    <source>
        <dbReference type="ARBA" id="ARBA00023445"/>
    </source>
</evidence>
<dbReference type="AlphaFoldDB" id="A0AAW0BRV3"/>
<keyword evidence="5" id="KW-1185">Reference proteome</keyword>
<evidence type="ECO:0000259" key="3">
    <source>
        <dbReference type="Pfam" id="PF01370"/>
    </source>
</evidence>
<accession>A0AAW0BRV3</accession>
<dbReference type="Pfam" id="PF01370">
    <property type="entry name" value="Epimerase"/>
    <property type="match status" value="1"/>
</dbReference>
<sequence>MPAVLPPAIIVVTGASGFVGAWICKAFLEAGYTVRGTVRSKAKGDYLQQLFKSHGTKFIPVIVEDISKVLRITILSGSTMTDLLQLDAFDKVVDHEVHAVIHVAGVIHDSPSETSEVFGPNTDSVTGLTNSILKNGKNVKRLIYMSSAQALLGGKPLSHIYTEDDWNDEAVATVQEDGHEADPLAMYAASKVHAERALIAFANEHEDISWDITRILPAFCKSFEDLNTTTKIFVQYLTTPQDDDVLRNYCSEFTDVRDVADAFVAALQIEEAGGERFIIDAGAFTYQNLYDAFHSLAPNEKAVPFGDPAKGKFKFRGPFCNSSKAQRLLKLKSFRGLAECAYDTFQSLKERKLLPQEANIQSRL</sequence>
<protein>
    <recommendedName>
        <fullName evidence="3">NAD-dependent epimerase/dehydratase domain-containing protein</fullName>
    </recommendedName>
</protein>